<sequence>MQKKIIKCLFIGTFILNLTACASHHVQIPQTPVEPQLDNSKDIFVDPSIAHFMGNTDHSKLKNLVATAQPTQFISWTSDTTGARFVFTSKEIFVNPEGQGCRDYEIKLIRGFFDPPSFNYIACRNSQGVWQVISH</sequence>
<feature type="chain" id="PRO_5009649174" description="Surface antigen domain-containing protein" evidence="1">
    <location>
        <begin position="23"/>
        <end position="135"/>
    </location>
</feature>
<accession>A0A1J8NIQ7</accession>
<evidence type="ECO:0000313" key="2">
    <source>
        <dbReference type="EMBL" id="OIZ95241.1"/>
    </source>
</evidence>
<dbReference type="AlphaFoldDB" id="A0A1J8NIQ7"/>
<organism evidence="2 3">
    <name type="scientific">Candidatus Rickettsiella isopodorum</name>
    <dbReference type="NCBI Taxonomy" id="1225476"/>
    <lineage>
        <taxon>Bacteria</taxon>
        <taxon>Pseudomonadati</taxon>
        <taxon>Pseudomonadota</taxon>
        <taxon>Gammaproteobacteria</taxon>
        <taxon>Legionellales</taxon>
        <taxon>Coxiellaceae</taxon>
        <taxon>Rickettsiella</taxon>
    </lineage>
</organism>
<dbReference type="Proteomes" id="UP000183924">
    <property type="component" value="Unassembled WGS sequence"/>
</dbReference>
<dbReference type="STRING" id="1225476.A1D18_03885"/>
<reference evidence="2 3" key="1">
    <citation type="submission" date="2016-03" db="EMBL/GenBank/DDBJ databases">
        <title>Comparative genomics of Rickettsiella.</title>
        <authorList>
            <person name="Chandler C."/>
            <person name="Wang Y."/>
        </authorList>
    </citation>
    <scope>NUCLEOTIDE SEQUENCE [LARGE SCALE GENOMIC DNA]</scope>
    <source>
        <strain evidence="2 3">RCFS May 2013</strain>
    </source>
</reference>
<proteinExistence type="predicted"/>
<evidence type="ECO:0000313" key="3">
    <source>
        <dbReference type="Proteomes" id="UP000183924"/>
    </source>
</evidence>
<comment type="caution">
    <text evidence="2">The sequence shown here is derived from an EMBL/GenBank/DDBJ whole genome shotgun (WGS) entry which is preliminary data.</text>
</comment>
<name>A0A1J8NIQ7_9COXI</name>
<dbReference type="EMBL" id="LUKY01000032">
    <property type="protein sequence ID" value="OIZ95241.1"/>
    <property type="molecule type" value="Genomic_DNA"/>
</dbReference>
<evidence type="ECO:0008006" key="4">
    <source>
        <dbReference type="Google" id="ProtNLM"/>
    </source>
</evidence>
<keyword evidence="3" id="KW-1185">Reference proteome</keyword>
<protein>
    <recommendedName>
        <fullName evidence="4">Surface antigen domain-containing protein</fullName>
    </recommendedName>
</protein>
<evidence type="ECO:0000256" key="1">
    <source>
        <dbReference type="SAM" id="SignalP"/>
    </source>
</evidence>
<gene>
    <name evidence="2" type="ORF">A1D18_03885</name>
</gene>
<feature type="signal peptide" evidence="1">
    <location>
        <begin position="1"/>
        <end position="22"/>
    </location>
</feature>
<keyword evidence="1" id="KW-0732">Signal</keyword>